<evidence type="ECO:0000313" key="2">
    <source>
        <dbReference type="Proteomes" id="UP000198510"/>
    </source>
</evidence>
<dbReference type="STRING" id="1075417.SAMN05421823_104494"/>
<keyword evidence="2" id="KW-1185">Reference proteome</keyword>
<organism evidence="1 2">
    <name type="scientific">Catalinimonas alkaloidigena</name>
    <dbReference type="NCBI Taxonomy" id="1075417"/>
    <lineage>
        <taxon>Bacteria</taxon>
        <taxon>Pseudomonadati</taxon>
        <taxon>Bacteroidota</taxon>
        <taxon>Cytophagia</taxon>
        <taxon>Cytophagales</taxon>
        <taxon>Catalimonadaceae</taxon>
        <taxon>Catalinimonas</taxon>
    </lineage>
</organism>
<dbReference type="Proteomes" id="UP000198510">
    <property type="component" value="Unassembled WGS sequence"/>
</dbReference>
<reference evidence="1 2" key="1">
    <citation type="submission" date="2016-10" db="EMBL/GenBank/DDBJ databases">
        <authorList>
            <person name="de Groot N.N."/>
        </authorList>
    </citation>
    <scope>NUCLEOTIDE SEQUENCE [LARGE SCALE GENOMIC DNA]</scope>
    <source>
        <strain evidence="1 2">DSM 25186</strain>
    </source>
</reference>
<protein>
    <submittedName>
        <fullName evidence="1">Uncharacterized protein</fullName>
    </submittedName>
</protein>
<dbReference type="RefSeq" id="WP_143017267.1">
    <property type="nucleotide sequence ID" value="NZ_FNFO01000004.1"/>
</dbReference>
<dbReference type="AlphaFoldDB" id="A0A1G9HP77"/>
<proteinExistence type="predicted"/>
<sequence>MNASSTFQQWQSTYLPLSEHLLTDPSLVRAFTEGYQAHAPASANTIEQKRARFSHEPDQWLHWLEDRWKARHRELLDLERTLHMQWEVEHDQPLEPLFQQCGRAFAAWQQIDALLTEQIQTRLLQLVKRPGGTDLMARNPVQVWWPTQVSNALREEIERGTRRAQQLNSTWREQHPSPLSVDALFDLRQTLEMIQQRLSHLVAQRSLLDHLEETGYWLELNRQRIEWLEAAEAPIKIKADYHEALHYAFLAYHYLPEEASDAFAEVLRGGTFSQTLIFQGYANQLVDVFLRAHHQGWIVGTKAKLAQWLCHCFRVITPEGPQLLNRAYVEKVLSFQKRCTRPLPVEGLPLRIEK</sequence>
<dbReference type="EMBL" id="FNFO01000004">
    <property type="protein sequence ID" value="SDL14740.1"/>
    <property type="molecule type" value="Genomic_DNA"/>
</dbReference>
<gene>
    <name evidence="1" type="ORF">SAMN05421823_104494</name>
</gene>
<accession>A0A1G9HP77</accession>
<name>A0A1G9HP77_9BACT</name>
<evidence type="ECO:0000313" key="1">
    <source>
        <dbReference type="EMBL" id="SDL14740.1"/>
    </source>
</evidence>